<proteinExistence type="predicted"/>
<keyword evidence="2" id="KW-1185">Reference proteome</keyword>
<gene>
    <name evidence="1" type="ORF">R1flu_001249</name>
</gene>
<accession>A0ABD1Y2Q9</accession>
<evidence type="ECO:0000313" key="1">
    <source>
        <dbReference type="EMBL" id="KAL2621044.1"/>
    </source>
</evidence>
<reference evidence="1 2" key="1">
    <citation type="submission" date="2024-09" db="EMBL/GenBank/DDBJ databases">
        <title>Chromosome-scale assembly of Riccia fluitans.</title>
        <authorList>
            <person name="Paukszto L."/>
            <person name="Sawicki J."/>
            <person name="Karawczyk K."/>
            <person name="Piernik-Szablinska J."/>
            <person name="Szczecinska M."/>
            <person name="Mazdziarz M."/>
        </authorList>
    </citation>
    <scope>NUCLEOTIDE SEQUENCE [LARGE SCALE GENOMIC DNA]</scope>
    <source>
        <strain evidence="1">Rf_01</strain>
        <tissue evidence="1">Aerial parts of the thallus</tissue>
    </source>
</reference>
<comment type="caution">
    <text evidence="1">The sequence shown here is derived from an EMBL/GenBank/DDBJ whole genome shotgun (WGS) entry which is preliminary data.</text>
</comment>
<evidence type="ECO:0000313" key="2">
    <source>
        <dbReference type="Proteomes" id="UP001605036"/>
    </source>
</evidence>
<dbReference type="Proteomes" id="UP001605036">
    <property type="component" value="Unassembled WGS sequence"/>
</dbReference>
<name>A0ABD1Y2Q9_9MARC</name>
<dbReference type="AlphaFoldDB" id="A0ABD1Y2Q9"/>
<sequence>MAEANGITPFRQIGHQQRGNALVDPACRYAGYEQPATRDVANRWKPLRRRFLVPSAEPIGVTSLTWRSRWQAGSVFWVAGPRNGFPAYE</sequence>
<organism evidence="1 2">
    <name type="scientific">Riccia fluitans</name>
    <dbReference type="NCBI Taxonomy" id="41844"/>
    <lineage>
        <taxon>Eukaryota</taxon>
        <taxon>Viridiplantae</taxon>
        <taxon>Streptophyta</taxon>
        <taxon>Embryophyta</taxon>
        <taxon>Marchantiophyta</taxon>
        <taxon>Marchantiopsida</taxon>
        <taxon>Marchantiidae</taxon>
        <taxon>Marchantiales</taxon>
        <taxon>Ricciaceae</taxon>
        <taxon>Riccia</taxon>
    </lineage>
</organism>
<protein>
    <submittedName>
        <fullName evidence="1">Uncharacterized protein</fullName>
    </submittedName>
</protein>
<dbReference type="EMBL" id="JBHFFA010000006">
    <property type="protein sequence ID" value="KAL2621044.1"/>
    <property type="molecule type" value="Genomic_DNA"/>
</dbReference>